<keyword evidence="5" id="KW-0436">Ligase</keyword>
<reference evidence="5 6" key="1">
    <citation type="submission" date="2023-02" db="EMBL/GenBank/DDBJ databases">
        <title>Genome Sequence of L. cardiaca H63T.</title>
        <authorList>
            <person name="Lopez A.E."/>
            <person name="Cianciotto N.P."/>
        </authorList>
    </citation>
    <scope>NUCLEOTIDE SEQUENCE [LARGE SCALE GENOMIC DNA]</scope>
    <source>
        <strain evidence="5 6">H63</strain>
    </source>
</reference>
<gene>
    <name evidence="5" type="ORF">PXX05_02210</name>
</gene>
<keyword evidence="2 4" id="KW-0547">Nucleotide-binding</keyword>
<keyword evidence="4" id="KW-0479">Metal-binding</keyword>
<dbReference type="Gene3D" id="3.40.50.10420">
    <property type="entry name" value="NagB/RpiA/CoA transferase-like"/>
    <property type="match status" value="1"/>
</dbReference>
<evidence type="ECO:0000256" key="4">
    <source>
        <dbReference type="RuleBase" id="RU361279"/>
    </source>
</evidence>
<evidence type="ECO:0000313" key="5">
    <source>
        <dbReference type="EMBL" id="WED43611.1"/>
    </source>
</evidence>
<evidence type="ECO:0000256" key="3">
    <source>
        <dbReference type="ARBA" id="ARBA00022840"/>
    </source>
</evidence>
<dbReference type="PANTHER" id="PTHR23407:SF1">
    <property type="entry name" value="5-FORMYLTETRAHYDROFOLATE CYCLO-LIGASE"/>
    <property type="match status" value="1"/>
</dbReference>
<dbReference type="InterPro" id="IPR024185">
    <property type="entry name" value="FTHF_cligase-like_sf"/>
</dbReference>
<dbReference type="Pfam" id="PF01812">
    <property type="entry name" value="5-FTHF_cyc-lig"/>
    <property type="match status" value="1"/>
</dbReference>
<dbReference type="NCBIfam" id="TIGR02727">
    <property type="entry name" value="MTHFS_bact"/>
    <property type="match status" value="1"/>
</dbReference>
<protein>
    <recommendedName>
        <fullName evidence="4">5-formyltetrahydrofolate cyclo-ligase</fullName>
        <ecNumber evidence="4">6.3.3.2</ecNumber>
    </recommendedName>
</protein>
<comment type="cofactor">
    <cofactor evidence="4">
        <name>Mg(2+)</name>
        <dbReference type="ChEBI" id="CHEBI:18420"/>
    </cofactor>
</comment>
<sequence length="191" mass="21898">MADRFKLALRRSCRQIRENLSHDYQQEASNQVCARIRSLEQYRYAKRIALYQAVGGEINLNSLWNSAPLQRKYCYYPALNDDKTLSFLPATPATAFIENRFGIPEPDVARSTAISPGQLDIIFMPLVAFDKQGTRLGMGAGYYDRTLAKERHPLLIGVAYEFQRQSYIRAYAWDIPLAAVITQHAIYWSKP</sequence>
<dbReference type="InterPro" id="IPR037171">
    <property type="entry name" value="NagB/RpiA_transferase-like"/>
</dbReference>
<evidence type="ECO:0000256" key="1">
    <source>
        <dbReference type="ARBA" id="ARBA00010638"/>
    </source>
</evidence>
<organism evidence="5 6">
    <name type="scientific">Legionella cardiaca</name>
    <dbReference type="NCBI Taxonomy" id="1071983"/>
    <lineage>
        <taxon>Bacteria</taxon>
        <taxon>Pseudomonadati</taxon>
        <taxon>Pseudomonadota</taxon>
        <taxon>Gammaproteobacteria</taxon>
        <taxon>Legionellales</taxon>
        <taxon>Legionellaceae</taxon>
        <taxon>Legionella</taxon>
    </lineage>
</organism>
<dbReference type="RefSeq" id="WP_275089422.1">
    <property type="nucleotide sequence ID" value="NZ_CP119078.1"/>
</dbReference>
<dbReference type="Proteomes" id="UP001222087">
    <property type="component" value="Chromosome"/>
</dbReference>
<name>A0ABY8AW01_9GAMM</name>
<evidence type="ECO:0000313" key="6">
    <source>
        <dbReference type="Proteomes" id="UP001222087"/>
    </source>
</evidence>
<dbReference type="PANTHER" id="PTHR23407">
    <property type="entry name" value="ATPASE INHIBITOR/5-FORMYLTETRAHYDROFOLATE CYCLO-LIGASE"/>
    <property type="match status" value="1"/>
</dbReference>
<dbReference type="EC" id="6.3.3.2" evidence="4"/>
<keyword evidence="6" id="KW-1185">Reference proteome</keyword>
<proteinExistence type="inferred from homology"/>
<dbReference type="SUPFAM" id="SSF100950">
    <property type="entry name" value="NagB/RpiA/CoA transferase-like"/>
    <property type="match status" value="1"/>
</dbReference>
<dbReference type="InterPro" id="IPR002698">
    <property type="entry name" value="FTHF_cligase"/>
</dbReference>
<comment type="similarity">
    <text evidence="1 4">Belongs to the 5-formyltetrahydrofolate cyclo-ligase family.</text>
</comment>
<comment type="catalytic activity">
    <reaction evidence="4">
        <text>(6S)-5-formyl-5,6,7,8-tetrahydrofolate + ATP = (6R)-5,10-methenyltetrahydrofolate + ADP + phosphate</text>
        <dbReference type="Rhea" id="RHEA:10488"/>
        <dbReference type="ChEBI" id="CHEBI:30616"/>
        <dbReference type="ChEBI" id="CHEBI:43474"/>
        <dbReference type="ChEBI" id="CHEBI:57455"/>
        <dbReference type="ChEBI" id="CHEBI:57457"/>
        <dbReference type="ChEBI" id="CHEBI:456216"/>
        <dbReference type="EC" id="6.3.3.2"/>
    </reaction>
</comment>
<accession>A0ABY8AW01</accession>
<dbReference type="EMBL" id="CP119078">
    <property type="protein sequence ID" value="WED43611.1"/>
    <property type="molecule type" value="Genomic_DNA"/>
</dbReference>
<dbReference type="GO" id="GO:0030272">
    <property type="term" value="F:5-formyltetrahydrofolate cyclo-ligase activity"/>
    <property type="evidence" value="ECO:0007669"/>
    <property type="project" value="UniProtKB-EC"/>
</dbReference>
<evidence type="ECO:0000256" key="2">
    <source>
        <dbReference type="ARBA" id="ARBA00022741"/>
    </source>
</evidence>
<keyword evidence="3 4" id="KW-0067">ATP-binding</keyword>
<dbReference type="PIRSF" id="PIRSF006806">
    <property type="entry name" value="FTHF_cligase"/>
    <property type="match status" value="1"/>
</dbReference>
<keyword evidence="4" id="KW-0460">Magnesium</keyword>